<protein>
    <submittedName>
        <fullName evidence="2">DUF2336 domain-containing protein</fullName>
    </submittedName>
</protein>
<feature type="region of interest" description="Disordered" evidence="1">
    <location>
        <begin position="332"/>
        <end position="373"/>
    </location>
</feature>
<keyword evidence="3" id="KW-1185">Reference proteome</keyword>
<dbReference type="Pfam" id="PF10098">
    <property type="entry name" value="DUF2336"/>
    <property type="match status" value="1"/>
</dbReference>
<organism evidence="2 3">
    <name type="scientific">Bosea vestrisii</name>
    <dbReference type="NCBI Taxonomy" id="151416"/>
    <lineage>
        <taxon>Bacteria</taxon>
        <taxon>Pseudomonadati</taxon>
        <taxon>Pseudomonadota</taxon>
        <taxon>Alphaproteobacteria</taxon>
        <taxon>Hyphomicrobiales</taxon>
        <taxon>Boseaceae</taxon>
        <taxon>Bosea</taxon>
    </lineage>
</organism>
<evidence type="ECO:0000313" key="2">
    <source>
        <dbReference type="EMBL" id="MFC5395777.1"/>
    </source>
</evidence>
<dbReference type="RefSeq" id="WP_377011886.1">
    <property type="nucleotide sequence ID" value="NZ_JBHSLV010000055.1"/>
</dbReference>
<accession>A0ABW0HH89</accession>
<proteinExistence type="predicted"/>
<dbReference type="EMBL" id="JBHSLV010000055">
    <property type="protein sequence ID" value="MFC5395777.1"/>
    <property type="molecule type" value="Genomic_DNA"/>
</dbReference>
<evidence type="ECO:0000256" key="1">
    <source>
        <dbReference type="SAM" id="MobiDB-lite"/>
    </source>
</evidence>
<reference evidence="3" key="1">
    <citation type="journal article" date="2019" name="Int. J. Syst. Evol. Microbiol.">
        <title>The Global Catalogue of Microorganisms (GCM) 10K type strain sequencing project: providing services to taxonomists for standard genome sequencing and annotation.</title>
        <authorList>
            <consortium name="The Broad Institute Genomics Platform"/>
            <consortium name="The Broad Institute Genome Sequencing Center for Infectious Disease"/>
            <person name="Wu L."/>
            <person name="Ma J."/>
        </authorList>
    </citation>
    <scope>NUCLEOTIDE SEQUENCE [LARGE SCALE GENOMIC DNA]</scope>
    <source>
        <strain evidence="3">CGMCC 1.16326</strain>
    </source>
</reference>
<dbReference type="InterPro" id="IPR019285">
    <property type="entry name" value="DUF2336"/>
</dbReference>
<dbReference type="Proteomes" id="UP001596104">
    <property type="component" value="Unassembled WGS sequence"/>
</dbReference>
<evidence type="ECO:0000313" key="3">
    <source>
        <dbReference type="Proteomes" id="UP001596104"/>
    </source>
</evidence>
<name>A0ABW0HH89_9HYPH</name>
<sequence>MPSRIARDLAELARLASDGGLDLRQVALRVKTDLLLATPRPSPEDMEAFHAMAEALIPVVDEATATILARKLASWPHAPSEVLAALRKRGGEVLAALIGNGMPLTAAEMEEIAADGGDEARTALAGRRDLTSNASITLAGCDSAEIDAALVANIAAPLPHAALDLLLPRAAGTPTLGTALLARTDLPVSELTPLFLQASLEKRLAMIDAVTAREALAPSPRPATLPGDRLSGLIATALSDRKGAFVALADAFGGDARFAAAMANDSSRQLAALVLIGCGASPEDATRFLIGLGDEAARSVERIFALVELMRALQPAVARRLAQQIGGIAPRNARSGALQPAMDPSGTPARPGAERAPSRGIVQEVRRRLGGGD</sequence>
<comment type="caution">
    <text evidence="2">The sequence shown here is derived from an EMBL/GenBank/DDBJ whole genome shotgun (WGS) entry which is preliminary data.</text>
</comment>
<gene>
    <name evidence="2" type="ORF">ACFPPC_24385</name>
</gene>